<dbReference type="GO" id="GO:0003697">
    <property type="term" value="F:single-stranded DNA binding"/>
    <property type="evidence" value="ECO:0007669"/>
    <property type="project" value="InterPro"/>
</dbReference>
<dbReference type="InterPro" id="IPR036590">
    <property type="entry name" value="SRAP-like"/>
</dbReference>
<evidence type="ECO:0000256" key="3">
    <source>
        <dbReference type="ARBA" id="ARBA00022763"/>
    </source>
</evidence>
<keyword evidence="3" id="KW-0227">DNA damage</keyword>
<keyword evidence="5" id="KW-0190">Covalent protein-DNA linkage</keyword>
<dbReference type="GO" id="GO:0106300">
    <property type="term" value="P:protein-DNA covalent cross-linking repair"/>
    <property type="evidence" value="ECO:0007669"/>
    <property type="project" value="InterPro"/>
</dbReference>
<dbReference type="GO" id="GO:0008233">
    <property type="term" value="F:peptidase activity"/>
    <property type="evidence" value="ECO:0007669"/>
    <property type="project" value="UniProtKB-KW"/>
</dbReference>
<comment type="caution">
    <text evidence="10">The sequence shown here is derived from an EMBL/GenBank/DDBJ whole genome shotgun (WGS) entry which is preliminary data.</text>
</comment>
<dbReference type="AlphaFoldDB" id="A0A6B3SW52"/>
<evidence type="ECO:0000256" key="6">
    <source>
        <dbReference type="ARBA" id="ARBA00023125"/>
    </source>
</evidence>
<proteinExistence type="inferred from homology"/>
<dbReference type="InterPro" id="IPR003738">
    <property type="entry name" value="SRAP"/>
</dbReference>
<evidence type="ECO:0000313" key="11">
    <source>
        <dbReference type="Proteomes" id="UP000482155"/>
    </source>
</evidence>
<dbReference type="Proteomes" id="UP000482155">
    <property type="component" value="Unassembled WGS sequence"/>
</dbReference>
<feature type="compositionally biased region" description="Polar residues" evidence="9">
    <location>
        <begin position="214"/>
        <end position="231"/>
    </location>
</feature>
<name>A0A6B3SW52_9BURK</name>
<dbReference type="GO" id="GO:0016829">
    <property type="term" value="F:lyase activity"/>
    <property type="evidence" value="ECO:0007669"/>
    <property type="project" value="UniProtKB-KW"/>
</dbReference>
<protein>
    <recommendedName>
        <fullName evidence="8">Abasic site processing protein</fullName>
        <ecNumber evidence="8">3.4.-.-</ecNumber>
    </recommendedName>
</protein>
<dbReference type="SUPFAM" id="SSF143081">
    <property type="entry name" value="BB1717-like"/>
    <property type="match status" value="1"/>
</dbReference>
<dbReference type="Pfam" id="PF02586">
    <property type="entry name" value="SRAP"/>
    <property type="match status" value="1"/>
</dbReference>
<evidence type="ECO:0000256" key="2">
    <source>
        <dbReference type="ARBA" id="ARBA00022670"/>
    </source>
</evidence>
<dbReference type="GO" id="GO:0006508">
    <property type="term" value="P:proteolysis"/>
    <property type="evidence" value="ECO:0007669"/>
    <property type="project" value="UniProtKB-KW"/>
</dbReference>
<evidence type="ECO:0000256" key="9">
    <source>
        <dbReference type="SAM" id="MobiDB-lite"/>
    </source>
</evidence>
<keyword evidence="2 8" id="KW-0645">Protease</keyword>
<dbReference type="RefSeq" id="WP_163967558.1">
    <property type="nucleotide sequence ID" value="NZ_JAAIVB010000073.1"/>
</dbReference>
<gene>
    <name evidence="10" type="ORF">G3574_21260</name>
</gene>
<evidence type="ECO:0000256" key="1">
    <source>
        <dbReference type="ARBA" id="ARBA00008136"/>
    </source>
</evidence>
<reference evidence="10 11" key="1">
    <citation type="submission" date="2020-02" db="EMBL/GenBank/DDBJ databases">
        <authorList>
            <person name="Kim M.K."/>
        </authorList>
    </citation>
    <scope>NUCLEOTIDE SEQUENCE [LARGE SCALE GENOMIC DNA]</scope>
    <source>
        <strain evidence="10 11">17J57-3</strain>
    </source>
</reference>
<keyword evidence="7" id="KW-0456">Lyase</keyword>
<dbReference type="EC" id="3.4.-.-" evidence="8"/>
<dbReference type="EMBL" id="JAAIVB010000073">
    <property type="protein sequence ID" value="NEX63615.1"/>
    <property type="molecule type" value="Genomic_DNA"/>
</dbReference>
<keyword evidence="6" id="KW-0238">DNA-binding</keyword>
<organism evidence="10 11">
    <name type="scientific">Noviherbaspirillum galbum</name>
    <dbReference type="NCBI Taxonomy" id="2709383"/>
    <lineage>
        <taxon>Bacteria</taxon>
        <taxon>Pseudomonadati</taxon>
        <taxon>Pseudomonadota</taxon>
        <taxon>Betaproteobacteria</taxon>
        <taxon>Burkholderiales</taxon>
        <taxon>Oxalobacteraceae</taxon>
        <taxon>Noviherbaspirillum</taxon>
    </lineage>
</organism>
<keyword evidence="4 8" id="KW-0378">Hydrolase</keyword>
<evidence type="ECO:0000256" key="4">
    <source>
        <dbReference type="ARBA" id="ARBA00022801"/>
    </source>
</evidence>
<feature type="region of interest" description="Disordered" evidence="9">
    <location>
        <begin position="211"/>
        <end position="231"/>
    </location>
</feature>
<evidence type="ECO:0000256" key="8">
    <source>
        <dbReference type="RuleBase" id="RU364100"/>
    </source>
</evidence>
<accession>A0A6B3SW52</accession>
<sequence length="231" mass="26014">MCANYLPATPDQLQRYFGVAAPDSRYKAEAYPGYMAPMIRPPRADSLPGDRACALAMFGMVPHWAKLDLARQTYNARTETVATKPSFRNAYKKRQFCIIPVHSFFEPNYETGKAVRWEISQAERDPLGLAGIWEYRADGPHGLPLLSFSMLTINADGDPLMQRFHKPDDEKRMVVILHPDQYDAWLHCPIEDAPDFFTRFPANQLTAIAAPRTSAKSAQANTPRPENGSLL</sequence>
<evidence type="ECO:0000256" key="5">
    <source>
        <dbReference type="ARBA" id="ARBA00023124"/>
    </source>
</evidence>
<evidence type="ECO:0000256" key="7">
    <source>
        <dbReference type="ARBA" id="ARBA00023239"/>
    </source>
</evidence>
<keyword evidence="11" id="KW-1185">Reference proteome</keyword>
<dbReference type="PANTHER" id="PTHR13604">
    <property type="entry name" value="DC12-RELATED"/>
    <property type="match status" value="1"/>
</dbReference>
<dbReference type="Gene3D" id="3.90.1680.10">
    <property type="entry name" value="SOS response associated peptidase-like"/>
    <property type="match status" value="1"/>
</dbReference>
<evidence type="ECO:0000313" key="10">
    <source>
        <dbReference type="EMBL" id="NEX63615.1"/>
    </source>
</evidence>
<comment type="similarity">
    <text evidence="1 8">Belongs to the SOS response-associated peptidase family.</text>
</comment>
<dbReference type="PANTHER" id="PTHR13604:SF0">
    <property type="entry name" value="ABASIC SITE PROCESSING PROTEIN HMCES"/>
    <property type="match status" value="1"/>
</dbReference>